<keyword evidence="1" id="KW-1133">Transmembrane helix</keyword>
<sequence>MWTAIVYGIIAALIAGAIVHLIFEKRTDDASKKISLRELVVGAVVIVCIIAPATGGVAWLFIKNDLLTFHESLNGWESAAHVEKITCSRDGPCWHEYDCDPYLVPEEYECGTMEKPQTCTHMVTKYHSCPYVTHEYSYFVYTTVGNQTIDTHRFPNNPDQHRYREYKSVPDSVAQRAGVGEPASWARVRDRLLVGKPEPVTARKSYTNYLLASDTHIFQAHSADIDTYRKLGLLPNLVSAGTGLHVATPHVFGVGEVQNLAEWTQALRYANAVMAQRTADVYVVLVNDARIHRAPDEYAEAFRAHWFDTLSFERDALAKNAVVFILATEDNKTIAWARAFTGMPVGNEWLPIAVRDRMAGMELDPVRLLGGPTSTAKVFRSSTTVSVQGQKQERSGYIEDLLFGRVVPGKAFVRTRMNGVDGNAGFQYLENSLKPTDRQLWGTFAIMFVLSFMLWVALVVYDDRYFEMQIGRFFKNIFRRYP</sequence>
<feature type="transmembrane region" description="Helical" evidence="1">
    <location>
        <begin position="440"/>
        <end position="461"/>
    </location>
</feature>
<organism evidence="2 3">
    <name type="scientific">Candidatus Kaiserbacteria bacterium RIFCSPHIGHO2_02_FULL_49_34</name>
    <dbReference type="NCBI Taxonomy" id="1798491"/>
    <lineage>
        <taxon>Bacteria</taxon>
        <taxon>Candidatus Kaiseribacteriota</taxon>
    </lineage>
</organism>
<feature type="transmembrane region" description="Helical" evidence="1">
    <location>
        <begin position="39"/>
        <end position="62"/>
    </location>
</feature>
<evidence type="ECO:0000313" key="2">
    <source>
        <dbReference type="EMBL" id="OGG61065.1"/>
    </source>
</evidence>
<proteinExistence type="predicted"/>
<dbReference type="EMBL" id="MFLE01000026">
    <property type="protein sequence ID" value="OGG61065.1"/>
    <property type="molecule type" value="Genomic_DNA"/>
</dbReference>
<keyword evidence="1" id="KW-0472">Membrane</keyword>
<name>A0A1F6DI29_9BACT</name>
<dbReference type="Proteomes" id="UP000176511">
    <property type="component" value="Unassembled WGS sequence"/>
</dbReference>
<evidence type="ECO:0000256" key="1">
    <source>
        <dbReference type="SAM" id="Phobius"/>
    </source>
</evidence>
<comment type="caution">
    <text evidence="2">The sequence shown here is derived from an EMBL/GenBank/DDBJ whole genome shotgun (WGS) entry which is preliminary data.</text>
</comment>
<evidence type="ECO:0000313" key="3">
    <source>
        <dbReference type="Proteomes" id="UP000176511"/>
    </source>
</evidence>
<reference evidence="2 3" key="1">
    <citation type="journal article" date="2016" name="Nat. Commun.">
        <title>Thousands of microbial genomes shed light on interconnected biogeochemical processes in an aquifer system.</title>
        <authorList>
            <person name="Anantharaman K."/>
            <person name="Brown C.T."/>
            <person name="Hug L.A."/>
            <person name="Sharon I."/>
            <person name="Castelle C.J."/>
            <person name="Probst A.J."/>
            <person name="Thomas B.C."/>
            <person name="Singh A."/>
            <person name="Wilkins M.J."/>
            <person name="Karaoz U."/>
            <person name="Brodie E.L."/>
            <person name="Williams K.H."/>
            <person name="Hubbard S.S."/>
            <person name="Banfield J.F."/>
        </authorList>
    </citation>
    <scope>NUCLEOTIDE SEQUENCE [LARGE SCALE GENOMIC DNA]</scope>
</reference>
<protein>
    <submittedName>
        <fullName evidence="2">Uncharacterized protein</fullName>
    </submittedName>
</protein>
<keyword evidence="1" id="KW-0812">Transmembrane</keyword>
<dbReference type="AlphaFoldDB" id="A0A1F6DI29"/>
<accession>A0A1F6DI29</accession>
<feature type="transmembrane region" description="Helical" evidence="1">
    <location>
        <begin position="6"/>
        <end position="23"/>
    </location>
</feature>
<gene>
    <name evidence="2" type="ORF">A3C87_02075</name>
</gene>
<dbReference type="STRING" id="1798491.A3C87_02075"/>